<proteinExistence type="predicted"/>
<keyword evidence="2" id="KW-1185">Reference proteome</keyword>
<protein>
    <submittedName>
        <fullName evidence="1">SseB family protein</fullName>
    </submittedName>
</protein>
<accession>A0ABT1QCS0</accession>
<gene>
    <name evidence="1" type="ORF">NOF53_09915</name>
</gene>
<dbReference type="Proteomes" id="UP001524501">
    <property type="component" value="Unassembled WGS sequence"/>
</dbReference>
<evidence type="ECO:0000313" key="1">
    <source>
        <dbReference type="EMBL" id="MCQ4119488.1"/>
    </source>
</evidence>
<dbReference type="RefSeq" id="WP_255967793.1">
    <property type="nucleotide sequence ID" value="NZ_JANFQF010000007.1"/>
</dbReference>
<comment type="caution">
    <text evidence="1">The sequence shown here is derived from an EMBL/GenBank/DDBJ whole genome shotgun (WGS) entry which is preliminary data.</text>
</comment>
<evidence type="ECO:0000313" key="2">
    <source>
        <dbReference type="Proteomes" id="UP001524501"/>
    </source>
</evidence>
<sequence>MGESVGNCSALLAEIDAFRQGFGHPARLSVALRSATVLIPITEDDRVLISTFGGLDWFCAFTSEQEYARYVLVRDEHAGPCRFHTVFGWRLMDILIPALDRPTGIVIDVAGVVPMAFPPSLDEAA</sequence>
<dbReference type="EMBL" id="JANFQF010000007">
    <property type="protein sequence ID" value="MCQ4119488.1"/>
    <property type="molecule type" value="Genomic_DNA"/>
</dbReference>
<name>A0ABT1QCS0_9NOCA</name>
<reference evidence="1 2" key="1">
    <citation type="submission" date="2022-07" db="EMBL/GenBank/DDBJ databases">
        <title>Degradation activity of malathion, p-nitrophenol and potential low-temperature adaptation strategy of Rhodococcus sp. FXJ9.536.</title>
        <authorList>
            <person name="Huang J."/>
            <person name="Huang Y."/>
        </authorList>
    </citation>
    <scope>NUCLEOTIDE SEQUENCE [LARGE SCALE GENOMIC DNA]</scope>
    <source>
        <strain evidence="1 2">FXJ9.536</strain>
    </source>
</reference>
<organism evidence="1 2">
    <name type="scientific">Rhodococcus tibetensis</name>
    <dbReference type="NCBI Taxonomy" id="2965064"/>
    <lineage>
        <taxon>Bacteria</taxon>
        <taxon>Bacillati</taxon>
        <taxon>Actinomycetota</taxon>
        <taxon>Actinomycetes</taxon>
        <taxon>Mycobacteriales</taxon>
        <taxon>Nocardiaceae</taxon>
        <taxon>Rhodococcus</taxon>
    </lineage>
</organism>